<dbReference type="AlphaFoldDB" id="A0A3N4KG44"/>
<evidence type="ECO:0000256" key="1">
    <source>
        <dbReference type="SAM" id="Phobius"/>
    </source>
</evidence>
<gene>
    <name evidence="2" type="ORF">P167DRAFT_299484</name>
</gene>
<reference evidence="2 3" key="1">
    <citation type="journal article" date="2018" name="Nat. Ecol. Evol.">
        <title>Pezizomycetes genomes reveal the molecular basis of ectomycorrhizal truffle lifestyle.</title>
        <authorList>
            <person name="Murat C."/>
            <person name="Payen T."/>
            <person name="Noel B."/>
            <person name="Kuo A."/>
            <person name="Morin E."/>
            <person name="Chen J."/>
            <person name="Kohler A."/>
            <person name="Krizsan K."/>
            <person name="Balestrini R."/>
            <person name="Da Silva C."/>
            <person name="Montanini B."/>
            <person name="Hainaut M."/>
            <person name="Levati E."/>
            <person name="Barry K.W."/>
            <person name="Belfiori B."/>
            <person name="Cichocki N."/>
            <person name="Clum A."/>
            <person name="Dockter R.B."/>
            <person name="Fauchery L."/>
            <person name="Guy J."/>
            <person name="Iotti M."/>
            <person name="Le Tacon F."/>
            <person name="Lindquist E.A."/>
            <person name="Lipzen A."/>
            <person name="Malagnac F."/>
            <person name="Mello A."/>
            <person name="Molinier V."/>
            <person name="Miyauchi S."/>
            <person name="Poulain J."/>
            <person name="Riccioni C."/>
            <person name="Rubini A."/>
            <person name="Sitrit Y."/>
            <person name="Splivallo R."/>
            <person name="Traeger S."/>
            <person name="Wang M."/>
            <person name="Zifcakova L."/>
            <person name="Wipf D."/>
            <person name="Zambonelli A."/>
            <person name="Paolocci F."/>
            <person name="Nowrousian M."/>
            <person name="Ottonello S."/>
            <person name="Baldrian P."/>
            <person name="Spatafora J.W."/>
            <person name="Henrissat B."/>
            <person name="Nagy L.G."/>
            <person name="Aury J.M."/>
            <person name="Wincker P."/>
            <person name="Grigoriev I.V."/>
            <person name="Bonfante P."/>
            <person name="Martin F.M."/>
        </authorList>
    </citation>
    <scope>NUCLEOTIDE SEQUENCE [LARGE SCALE GENOMIC DNA]</scope>
    <source>
        <strain evidence="2 3">CCBAS932</strain>
    </source>
</reference>
<feature type="transmembrane region" description="Helical" evidence="1">
    <location>
        <begin position="6"/>
        <end position="26"/>
    </location>
</feature>
<evidence type="ECO:0000313" key="2">
    <source>
        <dbReference type="EMBL" id="RPB09536.1"/>
    </source>
</evidence>
<evidence type="ECO:0000313" key="3">
    <source>
        <dbReference type="Proteomes" id="UP000277580"/>
    </source>
</evidence>
<sequence>MDYVSYIFFGVFCGYTSYIGFANFILHRHCLTYTASLLIYSHVPSSPLSRFARCTDVVQLYFDVSICHSDTSPIDPKDGFKCHTAISLFTLRRLVLCCTHTFYVLICNFRSFIW</sequence>
<dbReference type="Proteomes" id="UP000277580">
    <property type="component" value="Unassembled WGS sequence"/>
</dbReference>
<dbReference type="InParanoid" id="A0A3N4KG44"/>
<keyword evidence="1" id="KW-0812">Transmembrane</keyword>
<keyword evidence="1" id="KW-0472">Membrane</keyword>
<accession>A0A3N4KG44</accession>
<keyword evidence="1" id="KW-1133">Transmembrane helix</keyword>
<dbReference type="EMBL" id="ML119151">
    <property type="protein sequence ID" value="RPB09536.1"/>
    <property type="molecule type" value="Genomic_DNA"/>
</dbReference>
<name>A0A3N4KG44_9PEZI</name>
<proteinExistence type="predicted"/>
<organism evidence="2 3">
    <name type="scientific">Morchella conica CCBAS932</name>
    <dbReference type="NCBI Taxonomy" id="1392247"/>
    <lineage>
        <taxon>Eukaryota</taxon>
        <taxon>Fungi</taxon>
        <taxon>Dikarya</taxon>
        <taxon>Ascomycota</taxon>
        <taxon>Pezizomycotina</taxon>
        <taxon>Pezizomycetes</taxon>
        <taxon>Pezizales</taxon>
        <taxon>Morchellaceae</taxon>
        <taxon>Morchella</taxon>
    </lineage>
</organism>
<protein>
    <submittedName>
        <fullName evidence="2">Uncharacterized protein</fullName>
    </submittedName>
</protein>
<keyword evidence="3" id="KW-1185">Reference proteome</keyword>